<feature type="coiled-coil region" evidence="1">
    <location>
        <begin position="125"/>
        <end position="168"/>
    </location>
</feature>
<evidence type="ECO:0000256" key="1">
    <source>
        <dbReference type="SAM" id="Coils"/>
    </source>
</evidence>
<gene>
    <name evidence="2" type="ORF">GMARGA_LOCUS12336</name>
</gene>
<name>A0ABN7UYW3_GIGMA</name>
<protein>
    <submittedName>
        <fullName evidence="2">46414_t:CDS:1</fullName>
    </submittedName>
</protein>
<dbReference type="EMBL" id="CAJVQB010007492">
    <property type="protein sequence ID" value="CAG8704359.1"/>
    <property type="molecule type" value="Genomic_DNA"/>
</dbReference>
<proteinExistence type="predicted"/>
<reference evidence="2 3" key="1">
    <citation type="submission" date="2021-06" db="EMBL/GenBank/DDBJ databases">
        <authorList>
            <person name="Kallberg Y."/>
            <person name="Tangrot J."/>
            <person name="Rosling A."/>
        </authorList>
    </citation>
    <scope>NUCLEOTIDE SEQUENCE [LARGE SCALE GENOMIC DNA]</scope>
    <source>
        <strain evidence="2 3">120-4 pot B 10/14</strain>
    </source>
</reference>
<evidence type="ECO:0000313" key="2">
    <source>
        <dbReference type="EMBL" id="CAG8704359.1"/>
    </source>
</evidence>
<keyword evidence="1" id="KW-0175">Coiled coil</keyword>
<accession>A0ABN7UYW3</accession>
<organism evidence="2 3">
    <name type="scientific">Gigaspora margarita</name>
    <dbReference type="NCBI Taxonomy" id="4874"/>
    <lineage>
        <taxon>Eukaryota</taxon>
        <taxon>Fungi</taxon>
        <taxon>Fungi incertae sedis</taxon>
        <taxon>Mucoromycota</taxon>
        <taxon>Glomeromycotina</taxon>
        <taxon>Glomeromycetes</taxon>
        <taxon>Diversisporales</taxon>
        <taxon>Gigasporaceae</taxon>
        <taxon>Gigaspora</taxon>
    </lineage>
</organism>
<dbReference type="Proteomes" id="UP000789901">
    <property type="component" value="Unassembled WGS sequence"/>
</dbReference>
<comment type="caution">
    <text evidence="2">The sequence shown here is derived from an EMBL/GenBank/DDBJ whole genome shotgun (WGS) entry which is preliminary data.</text>
</comment>
<keyword evidence="3" id="KW-1185">Reference proteome</keyword>
<sequence>EHINGRGKVLKTARQRKSKIQFVEDIIPLQAIKRKIDPLQDVVEAQADLVNRMKEVNNERTLENGKKIKMKHEATQELTESEQISLTLTIESMILSYIGIKTNQFAILEVFSTEPEKLSQDADQNNQIEELSQNANQNIQIETERIRAQQMEMDIEEISEKKETNETRERLSYSAVLTGKDIRKVRDNNSE</sequence>
<feature type="non-terminal residue" evidence="2">
    <location>
        <position position="1"/>
    </location>
</feature>
<evidence type="ECO:0000313" key="3">
    <source>
        <dbReference type="Proteomes" id="UP000789901"/>
    </source>
</evidence>